<comment type="caution">
    <text evidence="1">The sequence shown here is derived from an EMBL/GenBank/DDBJ whole genome shotgun (WGS) entry which is preliminary data.</text>
</comment>
<evidence type="ECO:0000313" key="2">
    <source>
        <dbReference type="Proteomes" id="UP000011134"/>
    </source>
</evidence>
<dbReference type="Proteomes" id="UP000011134">
    <property type="component" value="Unassembled WGS sequence"/>
</dbReference>
<accession>L8J8L3</accession>
<keyword evidence="2" id="KW-1185">Reference proteome</keyword>
<dbReference type="AlphaFoldDB" id="L8J8L3"/>
<proteinExistence type="predicted"/>
<dbReference type="RefSeq" id="WP_007467836.1">
    <property type="nucleotide sequence ID" value="NZ_AMZO01000025.1"/>
</dbReference>
<organism evidence="1 2">
    <name type="scientific">Photobacterium marinum</name>
    <dbReference type="NCBI Taxonomy" id="1056511"/>
    <lineage>
        <taxon>Bacteria</taxon>
        <taxon>Pseudomonadati</taxon>
        <taxon>Pseudomonadota</taxon>
        <taxon>Gammaproteobacteria</taxon>
        <taxon>Vibrionales</taxon>
        <taxon>Vibrionaceae</taxon>
        <taxon>Photobacterium</taxon>
    </lineage>
</organism>
<sequence length="94" mass="10627">MTNFEQWLDTVFKSEAAPKEILDLYKVVESPAKGAIGNFGITKDQNEGWVVSCKSVAEKLSIAHERDRIVFLSLIHTKYVNDTIDVETWALQQA</sequence>
<reference evidence="1 2" key="1">
    <citation type="submission" date="2012-12" db="EMBL/GenBank/DDBJ databases">
        <title>Genome Assembly of Photobacterium sp. AK15.</title>
        <authorList>
            <person name="Khatri I."/>
            <person name="Vaidya B."/>
            <person name="Srinivas T.N.R."/>
            <person name="Subramanian S."/>
            <person name="Pinnaka A."/>
        </authorList>
    </citation>
    <scope>NUCLEOTIDE SEQUENCE [LARGE SCALE GENOMIC DNA]</scope>
    <source>
        <strain evidence="1 2">AK15</strain>
    </source>
</reference>
<dbReference type="EMBL" id="AMZO01000025">
    <property type="protein sequence ID" value="ELR64543.1"/>
    <property type="molecule type" value="Genomic_DNA"/>
</dbReference>
<evidence type="ECO:0000313" key="1">
    <source>
        <dbReference type="EMBL" id="ELR64543.1"/>
    </source>
</evidence>
<name>L8J8L3_9GAMM</name>
<gene>
    <name evidence="1" type="ORF">C942_02356</name>
</gene>
<dbReference type="PATRIC" id="fig|1056511.3.peg.3431"/>
<protein>
    <submittedName>
        <fullName evidence="1">Uncharacterized protein</fullName>
    </submittedName>
</protein>